<dbReference type="AlphaFoldDB" id="A0A5J4ZFA8"/>
<dbReference type="EMBL" id="CM018051">
    <property type="protein sequence ID" value="KAA8517225.1"/>
    <property type="molecule type" value="Genomic_DNA"/>
</dbReference>
<evidence type="ECO:0008006" key="4">
    <source>
        <dbReference type="Google" id="ProtNLM"/>
    </source>
</evidence>
<keyword evidence="3" id="KW-1185">Reference proteome</keyword>
<protein>
    <recommendedName>
        <fullName evidence="4">Retrotransposon Copia-like N-terminal domain-containing protein</fullName>
    </recommendedName>
</protein>
<reference evidence="2 3" key="1">
    <citation type="submission" date="2019-09" db="EMBL/GenBank/DDBJ databases">
        <title>A chromosome-level genome assembly of the Chinese tupelo Nyssa sinensis.</title>
        <authorList>
            <person name="Yang X."/>
            <person name="Kang M."/>
            <person name="Yang Y."/>
            <person name="Xiong H."/>
            <person name="Wang M."/>
            <person name="Zhang Z."/>
            <person name="Wang Z."/>
            <person name="Wu H."/>
            <person name="Ma T."/>
            <person name="Liu J."/>
            <person name="Xi Z."/>
        </authorList>
    </citation>
    <scope>NUCLEOTIDE SEQUENCE [LARGE SCALE GENOMIC DNA]</scope>
    <source>
        <strain evidence="2">J267</strain>
        <tissue evidence="2">Leaf</tissue>
    </source>
</reference>
<feature type="compositionally biased region" description="Polar residues" evidence="1">
    <location>
        <begin position="235"/>
        <end position="250"/>
    </location>
</feature>
<organism evidence="2 3">
    <name type="scientific">Nyssa sinensis</name>
    <dbReference type="NCBI Taxonomy" id="561372"/>
    <lineage>
        <taxon>Eukaryota</taxon>
        <taxon>Viridiplantae</taxon>
        <taxon>Streptophyta</taxon>
        <taxon>Embryophyta</taxon>
        <taxon>Tracheophyta</taxon>
        <taxon>Spermatophyta</taxon>
        <taxon>Magnoliopsida</taxon>
        <taxon>eudicotyledons</taxon>
        <taxon>Gunneridae</taxon>
        <taxon>Pentapetalae</taxon>
        <taxon>asterids</taxon>
        <taxon>Cornales</taxon>
        <taxon>Nyssaceae</taxon>
        <taxon>Nyssa</taxon>
    </lineage>
</organism>
<proteinExistence type="predicted"/>
<name>A0A5J4ZFA8_9ASTE</name>
<evidence type="ECO:0000313" key="3">
    <source>
        <dbReference type="Proteomes" id="UP000325577"/>
    </source>
</evidence>
<dbReference type="PANTHER" id="PTHR47481:SF9">
    <property type="entry name" value="RETROTRANSPOSON GAG DOMAIN-CONTAINING PROTEIN"/>
    <property type="match status" value="1"/>
</dbReference>
<evidence type="ECO:0000313" key="2">
    <source>
        <dbReference type="EMBL" id="KAA8517225.1"/>
    </source>
</evidence>
<dbReference type="Proteomes" id="UP000325577">
    <property type="component" value="Linkage Group LG8"/>
</dbReference>
<dbReference type="PANTHER" id="PTHR47481">
    <property type="match status" value="1"/>
</dbReference>
<gene>
    <name evidence="2" type="ORF">F0562_017523</name>
</gene>
<sequence>MAIDSPASPSTGPLIQTMSDTQLLPNHLVAVNSNQLPLKLKPSIYPSWKAQFDALRCGYDLLGYIDGTNSCPSPTIETNGQKTTNPAFTFWMRQDKLLFLAIIGSLDPSIVPLVSSAQTSAQAWSKLASMYANRSCTRIMGLKESLMNISRGLNPVADYLRSIKSIADDLALAGAPLDNLNLVMHTLNGLGSDFKELAAAIRARDSVISFEELYNKLVDYESFLKRAENQSSSITANATRFNTKSDTTPNYRKGGHHSDQNRSQGKSIPSPHNQGSNLFLPMNHHHHSHLLWIYTMLPEGLNINYHDQKRRREFRETVKRMIQNCIRLFLYLLVKNDVAESASQFGLLISLFITFLVLCALEISCRIKHPNSCCGD</sequence>
<dbReference type="Pfam" id="PF14223">
    <property type="entry name" value="Retrotran_gag_2"/>
    <property type="match status" value="1"/>
</dbReference>
<feature type="region of interest" description="Disordered" evidence="1">
    <location>
        <begin position="235"/>
        <end position="279"/>
    </location>
</feature>
<feature type="compositionally biased region" description="Polar residues" evidence="1">
    <location>
        <begin position="261"/>
        <end position="277"/>
    </location>
</feature>
<dbReference type="OrthoDB" id="1912561at2759"/>
<accession>A0A5J4ZFA8</accession>
<evidence type="ECO:0000256" key="1">
    <source>
        <dbReference type="SAM" id="MobiDB-lite"/>
    </source>
</evidence>